<proteinExistence type="predicted"/>
<keyword evidence="2" id="KW-1185">Reference proteome</keyword>
<reference evidence="2" key="1">
    <citation type="submission" date="2016-08" db="EMBL/GenBank/DDBJ databases">
        <authorList>
            <person name="Seilhamer J.J."/>
        </authorList>
    </citation>
    <scope>NUCLEOTIDE SEQUENCE [LARGE SCALE GENOMIC DNA]</scope>
</reference>
<evidence type="ECO:0000313" key="1">
    <source>
        <dbReference type="EMBL" id="AOZ63730.1"/>
    </source>
</evidence>
<organism evidence="1 2">
    <name type="scientific">Rhodococcus phage Weasels2</name>
    <dbReference type="NCBI Taxonomy" id="1897437"/>
    <lineage>
        <taxon>Viruses</taxon>
        <taxon>Duplodnaviria</taxon>
        <taxon>Heunggongvirae</taxon>
        <taxon>Uroviricota</taxon>
        <taxon>Caudoviricetes</taxon>
        <taxon>Weaselvirus</taxon>
        <taxon>Weaselvirus weasel</taxon>
    </lineage>
</organism>
<dbReference type="Proteomes" id="UP000224902">
    <property type="component" value="Segment"/>
</dbReference>
<evidence type="ECO:0000313" key="2">
    <source>
        <dbReference type="Proteomes" id="UP000224902"/>
    </source>
</evidence>
<name>A0A1I9SAC4_9CAUD</name>
<sequence length="135" mass="16359">MISTVKYWSVEDEEPVVKDIYKVSPINEYEYYIEYTDLGKHWVSLLLKMHQHYINSEIDQFVATSQAVEYGKKAVIKILLENYWPIERIVEEYREPGLYDYQFKNWYDLACPLPDDDQDWLGLHRRQDRFIKIGQ</sequence>
<accession>A0A1I9SAC4</accession>
<protein>
    <submittedName>
        <fullName evidence="1">Uncharacterized protein</fullName>
    </submittedName>
</protein>
<dbReference type="EMBL" id="KX774321">
    <property type="protein sequence ID" value="AOZ63730.1"/>
    <property type="molecule type" value="Genomic_DNA"/>
</dbReference>
<gene>
    <name evidence="1" type="ORF">SEA_WEASELS2_150</name>
</gene>